<evidence type="ECO:0000256" key="1">
    <source>
        <dbReference type="SAM" id="SignalP"/>
    </source>
</evidence>
<comment type="caution">
    <text evidence="2">The sequence shown here is derived from an EMBL/GenBank/DDBJ whole genome shotgun (WGS) entry which is preliminary data.</text>
</comment>
<sequence length="335" mass="35172">MSLLSPRTLPRLALPLPFLPIASAAVDRRPPAAQLTISLRMHITSAHLVEVCTHGCLHVHLSAPAREHDNDIRTSLTAADPFDGSGGGGSALPLFLRLQAGREPSACRVLRRLSLVQPVRLTLLSARRSLCTLSLANAHPTASIQVLSAVPSSPCAAQPSLLSHDDLPATLPPAASLLLACRLPPPAHQELLLSVRWAPLGSLETLTADLPVCLPRLADAPSAPYRASVSAPPAVIVANSFSVSVSVTNDGACAADLVLCADTKPAPDAPQLLCLSAVTPLGFVLPKATTTATLQLYALTRGPIATRLQLYVQDLDTGDGAHLPHEQCYVEIFVQ</sequence>
<protein>
    <submittedName>
        <fullName evidence="2">Uncharacterized protein</fullName>
    </submittedName>
</protein>
<dbReference type="AlphaFoldDB" id="A0AB34IYB9"/>
<evidence type="ECO:0000313" key="3">
    <source>
        <dbReference type="Proteomes" id="UP001515480"/>
    </source>
</evidence>
<feature type="signal peptide" evidence="1">
    <location>
        <begin position="1"/>
        <end position="24"/>
    </location>
</feature>
<gene>
    <name evidence="2" type="ORF">AB1Y20_007733</name>
</gene>
<accession>A0AB34IYB9</accession>
<reference evidence="2 3" key="1">
    <citation type="journal article" date="2024" name="Science">
        <title>Giant polyketide synthase enzymes in the biosynthesis of giant marine polyether toxins.</title>
        <authorList>
            <person name="Fallon T.R."/>
            <person name="Shende V.V."/>
            <person name="Wierzbicki I.H."/>
            <person name="Pendleton A.L."/>
            <person name="Watervoot N.F."/>
            <person name="Auber R.P."/>
            <person name="Gonzalez D.J."/>
            <person name="Wisecaver J.H."/>
            <person name="Moore B.S."/>
        </authorList>
    </citation>
    <scope>NUCLEOTIDE SEQUENCE [LARGE SCALE GENOMIC DNA]</scope>
    <source>
        <strain evidence="2 3">12B1</strain>
    </source>
</reference>
<name>A0AB34IYB9_PRYPA</name>
<organism evidence="2 3">
    <name type="scientific">Prymnesium parvum</name>
    <name type="common">Toxic golden alga</name>
    <dbReference type="NCBI Taxonomy" id="97485"/>
    <lineage>
        <taxon>Eukaryota</taxon>
        <taxon>Haptista</taxon>
        <taxon>Haptophyta</taxon>
        <taxon>Prymnesiophyceae</taxon>
        <taxon>Prymnesiales</taxon>
        <taxon>Prymnesiaceae</taxon>
        <taxon>Prymnesium</taxon>
    </lineage>
</organism>
<dbReference type="Proteomes" id="UP001515480">
    <property type="component" value="Unassembled WGS sequence"/>
</dbReference>
<evidence type="ECO:0000313" key="2">
    <source>
        <dbReference type="EMBL" id="KAL1508146.1"/>
    </source>
</evidence>
<dbReference type="EMBL" id="JBGBPQ010000017">
    <property type="protein sequence ID" value="KAL1508146.1"/>
    <property type="molecule type" value="Genomic_DNA"/>
</dbReference>
<feature type="chain" id="PRO_5044222744" evidence="1">
    <location>
        <begin position="25"/>
        <end position="335"/>
    </location>
</feature>
<keyword evidence="1" id="KW-0732">Signal</keyword>
<keyword evidence="3" id="KW-1185">Reference proteome</keyword>
<proteinExistence type="predicted"/>